<evidence type="ECO:0000313" key="1">
    <source>
        <dbReference type="EMBL" id="SNY51817.1"/>
    </source>
</evidence>
<accession>A0A285IVW8</accession>
<sequence>MLPAMPAEVLFDVADHYPEARVVRTAMTARDWVQVRTVVDPLPPTGRSMLLGVVAEVPGAEETLEKVLADDPQDSTAAAALGRRWTSIGWKIRTSARAEHVSADQFATFHERLRRAEAVLIDGVARNPGDPALWTARLTSGRGLEVGLAEIRRRYDKVIALAPHHLPAQNALLQSLCPKWSGSWELLHPWAREAVLAAPEGSVQGFLVVDAYLEHWIDLAEGEDQRFLSSEPVRNEIYEAARRSVLHPAFGRDYGWVRAASSFALVFSMLGDRASAAAMFRMLGDYAEEYPWHYLGDPATQIRQRRAWALGGAQ</sequence>
<keyword evidence="2" id="KW-1185">Reference proteome</keyword>
<proteinExistence type="predicted"/>
<protein>
    <recommendedName>
        <fullName evidence="3">DUF4034 domain-containing protein</fullName>
    </recommendedName>
</protein>
<gene>
    <name evidence="1" type="ORF">SAMN05421748_112104</name>
</gene>
<dbReference type="AlphaFoldDB" id="A0A285IVW8"/>
<dbReference type="Proteomes" id="UP000219612">
    <property type="component" value="Unassembled WGS sequence"/>
</dbReference>
<evidence type="ECO:0000313" key="2">
    <source>
        <dbReference type="Proteomes" id="UP000219612"/>
    </source>
</evidence>
<dbReference type="EMBL" id="OBDY01000012">
    <property type="protein sequence ID" value="SNY51817.1"/>
    <property type="molecule type" value="Genomic_DNA"/>
</dbReference>
<evidence type="ECO:0008006" key="3">
    <source>
        <dbReference type="Google" id="ProtNLM"/>
    </source>
</evidence>
<name>A0A285IVW8_9ACTN</name>
<reference evidence="1 2" key="1">
    <citation type="submission" date="2017-09" db="EMBL/GenBank/DDBJ databases">
        <authorList>
            <person name="Ehlers B."/>
            <person name="Leendertz F.H."/>
        </authorList>
    </citation>
    <scope>NUCLEOTIDE SEQUENCE [LARGE SCALE GENOMIC DNA]</scope>
    <source>
        <strain evidence="1 2">CGMCC 4.6857</strain>
    </source>
</reference>
<organism evidence="1 2">
    <name type="scientific">Paractinoplanes atraurantiacus</name>
    <dbReference type="NCBI Taxonomy" id="1036182"/>
    <lineage>
        <taxon>Bacteria</taxon>
        <taxon>Bacillati</taxon>
        <taxon>Actinomycetota</taxon>
        <taxon>Actinomycetes</taxon>
        <taxon>Micromonosporales</taxon>
        <taxon>Micromonosporaceae</taxon>
        <taxon>Paractinoplanes</taxon>
    </lineage>
</organism>